<dbReference type="eggNOG" id="COG0438">
    <property type="taxonomic scope" value="Bacteria"/>
</dbReference>
<feature type="domain" description="Glucuronosyltransferase GumK N-terminal" evidence="1">
    <location>
        <begin position="10"/>
        <end position="173"/>
    </location>
</feature>
<dbReference type="PANTHER" id="PTHR12526">
    <property type="entry name" value="GLYCOSYLTRANSFERASE"/>
    <property type="match status" value="1"/>
</dbReference>
<dbReference type="Gene3D" id="3.40.50.2000">
    <property type="entry name" value="Glycogen Phosphorylase B"/>
    <property type="match status" value="2"/>
</dbReference>
<dbReference type="Pfam" id="PF22059">
    <property type="entry name" value="GumK_N"/>
    <property type="match status" value="1"/>
</dbReference>
<evidence type="ECO:0000313" key="3">
    <source>
        <dbReference type="Proteomes" id="UP000005709"/>
    </source>
</evidence>
<evidence type="ECO:0000313" key="2">
    <source>
        <dbReference type="EMBL" id="EEV17205.1"/>
    </source>
</evidence>
<dbReference type="SUPFAM" id="SSF53756">
    <property type="entry name" value="UDP-Glycosyltransferase/glycogen phosphorylase"/>
    <property type="match status" value="1"/>
</dbReference>
<dbReference type="OrthoDB" id="9775208at2"/>
<organism evidence="2 3">
    <name type="scientific">Campylobacter gracilis RM3268</name>
    <dbReference type="NCBI Taxonomy" id="553220"/>
    <lineage>
        <taxon>Bacteria</taxon>
        <taxon>Pseudomonadati</taxon>
        <taxon>Campylobacterota</taxon>
        <taxon>Epsilonproteobacteria</taxon>
        <taxon>Campylobacterales</taxon>
        <taxon>Campylobacteraceae</taxon>
        <taxon>Campylobacter</taxon>
    </lineage>
</organism>
<dbReference type="PANTHER" id="PTHR12526:SF622">
    <property type="entry name" value="GLYCOSYLTRANSFERASE (GROUP I)"/>
    <property type="match status" value="1"/>
</dbReference>
<dbReference type="InterPro" id="IPR054299">
    <property type="entry name" value="GumK_N"/>
</dbReference>
<dbReference type="EMBL" id="ACYG01000027">
    <property type="protein sequence ID" value="EEV17205.1"/>
    <property type="molecule type" value="Genomic_DNA"/>
</dbReference>
<protein>
    <recommendedName>
        <fullName evidence="1">Glucuronosyltransferase GumK N-terminal domain-containing protein</fullName>
    </recommendedName>
</protein>
<accession>C8PJV0</accession>
<evidence type="ECO:0000259" key="1">
    <source>
        <dbReference type="Pfam" id="PF22059"/>
    </source>
</evidence>
<gene>
    <name evidence="2" type="ORF">CAMGR0001_1501</name>
</gene>
<proteinExistence type="predicted"/>
<dbReference type="STRING" id="824.CGRAC_0742"/>
<dbReference type="AlphaFoldDB" id="C8PJV0"/>
<dbReference type="RefSeq" id="WP_005872241.1">
    <property type="nucleotide sequence ID" value="NZ_ACYG01000027.1"/>
</dbReference>
<reference evidence="2 3" key="1">
    <citation type="submission" date="2009-07" db="EMBL/GenBank/DDBJ databases">
        <authorList>
            <person name="Madupu R."/>
            <person name="Sebastian Y."/>
            <person name="Durkin A.S."/>
            <person name="Torralba M."/>
            <person name="Methe B."/>
            <person name="Sutton G.G."/>
            <person name="Strausberg R.L."/>
            <person name="Nelson K.E."/>
        </authorList>
    </citation>
    <scope>NUCLEOTIDE SEQUENCE [LARGE SCALE GENOMIC DNA]</scope>
    <source>
        <strain evidence="2 3">RM3268</strain>
    </source>
</reference>
<comment type="caution">
    <text evidence="2">The sequence shown here is derived from an EMBL/GenBank/DDBJ whole genome shotgun (WGS) entry which is preliminary data.</text>
</comment>
<keyword evidence="3" id="KW-1185">Reference proteome</keyword>
<dbReference type="Pfam" id="PF13692">
    <property type="entry name" value="Glyco_trans_1_4"/>
    <property type="match status" value="1"/>
</dbReference>
<sequence length="382" mass="44206">MSKKVLMAVANYYTSPFQVGSHHYARAFEKLGYEVLFISNPISPIHKIFANSNELKERERIYKKGGESAGSIFYYVPRSIFTPQNKPFLSSNFVLNNWQNFMYPNLLNFIKECGFGEVDILWFDSPLFGFLLDTITYKKSILRIADYSKGFNAVSDTQFKAEINIANKVDAVIYTAKNLKEKYNQIKDKSKMKYVPNGIDLDFFKEADRSLPQELEDIPEPRVIYVGAIHDWFDVDLVYYCAKNLPNYNFIIIGPEQKDLSLLKKLKNVHILGSVPYAKIPAFLYNSQVGIIPFNVKDYPDLVNSINPLKMYEYLACGLKVVSVEWEQIKDMADYVYFAEDKEEFLSCISNKEERRPLDLEKMTWLGRLKELLAGSSLKKEK</sequence>
<dbReference type="Proteomes" id="UP000005709">
    <property type="component" value="Unassembled WGS sequence"/>
</dbReference>
<name>C8PJV0_9BACT</name>